<evidence type="ECO:0000259" key="7">
    <source>
        <dbReference type="PROSITE" id="PS50968"/>
    </source>
</evidence>
<keyword evidence="5" id="KW-0450">Lipoyl</keyword>
<proteinExistence type="inferred from homology"/>
<evidence type="ECO:0000259" key="8">
    <source>
        <dbReference type="PROSITE" id="PS51826"/>
    </source>
</evidence>
<dbReference type="PROSITE" id="PS50968">
    <property type="entry name" value="BIOTINYL_LIPOYL"/>
    <property type="match status" value="1"/>
</dbReference>
<dbReference type="InterPro" id="IPR004167">
    <property type="entry name" value="PSBD"/>
</dbReference>
<dbReference type="CDD" id="cd06849">
    <property type="entry name" value="lipoyl_domain"/>
    <property type="match status" value="1"/>
</dbReference>
<gene>
    <name evidence="9" type="ORF">KXJ70_15630</name>
</gene>
<evidence type="ECO:0000256" key="5">
    <source>
        <dbReference type="RuleBase" id="RU003423"/>
    </source>
</evidence>
<evidence type="ECO:0000256" key="1">
    <source>
        <dbReference type="ARBA" id="ARBA00001938"/>
    </source>
</evidence>
<evidence type="ECO:0000256" key="6">
    <source>
        <dbReference type="SAM" id="MobiDB-lite"/>
    </source>
</evidence>
<keyword evidence="4 5" id="KW-0012">Acyltransferase</keyword>
<comment type="similarity">
    <text evidence="5">Belongs to the 2-oxoacid dehydrogenase family.</text>
</comment>
<name>A0ABS6VVB3_9GAMM</name>
<dbReference type="InterPro" id="IPR050743">
    <property type="entry name" value="2-oxoacid_DH_E2_comp"/>
</dbReference>
<keyword evidence="3 5" id="KW-0808">Transferase</keyword>
<dbReference type="InterPro" id="IPR000089">
    <property type="entry name" value="Biotin_lipoyl"/>
</dbReference>
<evidence type="ECO:0000256" key="4">
    <source>
        <dbReference type="ARBA" id="ARBA00023315"/>
    </source>
</evidence>
<dbReference type="PANTHER" id="PTHR43178">
    <property type="entry name" value="DIHYDROLIPOAMIDE ACETYLTRANSFERASE COMPONENT OF PYRUVATE DEHYDROGENASE COMPLEX"/>
    <property type="match status" value="1"/>
</dbReference>
<dbReference type="Pfam" id="PF00364">
    <property type="entry name" value="Biotin_lipoyl"/>
    <property type="match status" value="1"/>
</dbReference>
<reference evidence="9" key="1">
    <citation type="submission" date="2021-07" db="EMBL/GenBank/DDBJ databases">
        <title>Zhongshania sp. CAU 1632 isolated from seawater.</title>
        <authorList>
            <person name="Kim W."/>
        </authorList>
    </citation>
    <scope>NUCLEOTIDE SEQUENCE</scope>
    <source>
        <strain evidence="9">CAU 1632</strain>
    </source>
</reference>
<feature type="region of interest" description="Disordered" evidence="6">
    <location>
        <begin position="82"/>
        <end position="112"/>
    </location>
</feature>
<sequence length="425" mass="45820">MTTIKFNLPDVGEGIAEVEISEWMVSPGDTVSEDDIICSVLTDKAAVEIPSPFDGTIVAIGPEAGSIMAVGSLLVTFDVEGAEDESDASTASGEQPPLETTPSQPIADSPPIEESEAPFARVDVVESSGVQRRILAAPSVRQRARDMNIDIQLVRGTGPEGRVVHADLDNFGSPGAAHSRGQVKQPDTTVTTQKITGIRRKIGSILQDTMQRIPHYSYVEEIDVTELEKLRAKLNQSRKPDQPKLTMLPFIMKGLVQALKEFPQMASRYNDVEQVLEQHAGAHIGMAAQTDAGLLVPVIRHAEMLDLWGLAGQILSISEKARSGKATRDELSGSTITISSLGPLGGIVTTPVINSPEVAIIGVNKMATRPVWENGAFVPRQIMNLSSSFDHRIIDGWEATQFIQCIKNKLECPAMLFIDGLGEGQ</sequence>
<evidence type="ECO:0000256" key="3">
    <source>
        <dbReference type="ARBA" id="ARBA00022679"/>
    </source>
</evidence>
<dbReference type="Proteomes" id="UP001166291">
    <property type="component" value="Unassembled WGS sequence"/>
</dbReference>
<organism evidence="9 10">
    <name type="scientific">Zhongshania aquimaris</name>
    <dbReference type="NCBI Taxonomy" id="2857107"/>
    <lineage>
        <taxon>Bacteria</taxon>
        <taxon>Pseudomonadati</taxon>
        <taxon>Pseudomonadota</taxon>
        <taxon>Gammaproteobacteria</taxon>
        <taxon>Cellvibrionales</taxon>
        <taxon>Spongiibacteraceae</taxon>
        <taxon>Zhongshania</taxon>
    </lineage>
</organism>
<dbReference type="EMBL" id="JAHWDQ010000004">
    <property type="protein sequence ID" value="MBW2942226.1"/>
    <property type="molecule type" value="Genomic_DNA"/>
</dbReference>
<feature type="domain" description="Peripheral subunit-binding (PSBD)" evidence="8">
    <location>
        <begin position="135"/>
        <end position="172"/>
    </location>
</feature>
<dbReference type="Pfam" id="PF00198">
    <property type="entry name" value="2-oxoacid_dh"/>
    <property type="match status" value="1"/>
</dbReference>
<accession>A0ABS6VVB3</accession>
<comment type="subunit">
    <text evidence="2">Forms a 24-polypeptide structural core with octahedral symmetry.</text>
</comment>
<dbReference type="PANTHER" id="PTHR43178:SF5">
    <property type="entry name" value="LIPOAMIDE ACYLTRANSFERASE COMPONENT OF BRANCHED-CHAIN ALPHA-KETO ACID DEHYDROGENASE COMPLEX, MITOCHONDRIAL"/>
    <property type="match status" value="1"/>
</dbReference>
<evidence type="ECO:0000313" key="10">
    <source>
        <dbReference type="Proteomes" id="UP001166291"/>
    </source>
</evidence>
<evidence type="ECO:0000256" key="2">
    <source>
        <dbReference type="ARBA" id="ARBA00011484"/>
    </source>
</evidence>
<dbReference type="InterPro" id="IPR001078">
    <property type="entry name" value="2-oxoacid_DH_actylTfrase"/>
</dbReference>
<dbReference type="RefSeq" id="WP_219044462.1">
    <property type="nucleotide sequence ID" value="NZ_JAHWDQ010000004.1"/>
</dbReference>
<dbReference type="EC" id="2.3.1.-" evidence="5"/>
<dbReference type="PROSITE" id="PS51826">
    <property type="entry name" value="PSBD"/>
    <property type="match status" value="1"/>
</dbReference>
<keyword evidence="10" id="KW-1185">Reference proteome</keyword>
<evidence type="ECO:0000313" key="9">
    <source>
        <dbReference type="EMBL" id="MBW2942226.1"/>
    </source>
</evidence>
<feature type="compositionally biased region" description="Polar residues" evidence="6">
    <location>
        <begin position="88"/>
        <end position="106"/>
    </location>
</feature>
<dbReference type="Pfam" id="PF02817">
    <property type="entry name" value="E3_binding"/>
    <property type="match status" value="1"/>
</dbReference>
<comment type="cofactor">
    <cofactor evidence="1 5">
        <name>(R)-lipoate</name>
        <dbReference type="ChEBI" id="CHEBI:83088"/>
    </cofactor>
</comment>
<protein>
    <recommendedName>
        <fullName evidence="5">Dihydrolipoamide acetyltransferase component of pyruvate dehydrogenase complex</fullName>
        <ecNumber evidence="5">2.3.1.-</ecNumber>
    </recommendedName>
</protein>
<comment type="caution">
    <text evidence="9">The sequence shown here is derived from an EMBL/GenBank/DDBJ whole genome shotgun (WGS) entry which is preliminary data.</text>
</comment>
<feature type="domain" description="Lipoyl-binding" evidence="7">
    <location>
        <begin position="3"/>
        <end position="78"/>
    </location>
</feature>